<comment type="pathway">
    <text evidence="9">Glycan biosynthesis; glycogen biosynthesis.</text>
</comment>
<keyword evidence="3 9" id="KW-0808">Transferase</keyword>
<evidence type="ECO:0000256" key="4">
    <source>
        <dbReference type="ARBA" id="ARBA00022695"/>
    </source>
</evidence>
<evidence type="ECO:0000256" key="9">
    <source>
        <dbReference type="HAMAP-Rule" id="MF_00624"/>
    </source>
</evidence>
<dbReference type="InterPro" id="IPR056818">
    <property type="entry name" value="GlmU/GlgC-like_hexapep"/>
</dbReference>
<dbReference type="PROSITE" id="PS00810">
    <property type="entry name" value="ADP_GLC_PYROPHOSPH_3"/>
    <property type="match status" value="1"/>
</dbReference>
<feature type="binding site" evidence="9">
    <location>
        <position position="192"/>
    </location>
    <ligand>
        <name>alpha-D-glucose 1-phosphate</name>
        <dbReference type="ChEBI" id="CHEBI:58601"/>
    </ligand>
</feature>
<feature type="region of interest" description="Disordered" evidence="10">
    <location>
        <begin position="400"/>
        <end position="420"/>
    </location>
</feature>
<feature type="binding site" evidence="9">
    <location>
        <begin position="181"/>
        <end position="182"/>
    </location>
    <ligand>
        <name>alpha-D-glucose 1-phosphate</name>
        <dbReference type="ChEBI" id="CHEBI:58601"/>
    </ligand>
</feature>
<dbReference type="CDD" id="cd02508">
    <property type="entry name" value="ADP_Glucose_PP"/>
    <property type="match status" value="1"/>
</dbReference>
<dbReference type="UniPathway" id="UPA00164"/>
<keyword evidence="4 9" id="KW-0548">Nucleotidyltransferase</keyword>
<dbReference type="RefSeq" id="WP_055245277.1">
    <property type="nucleotide sequence ID" value="NZ_CABIWA010000002.1"/>
</dbReference>
<feature type="binding site" evidence="9">
    <location>
        <position position="166"/>
    </location>
    <ligand>
        <name>alpha-D-glucose 1-phosphate</name>
        <dbReference type="ChEBI" id="CHEBI:58601"/>
    </ligand>
</feature>
<comment type="subunit">
    <text evidence="9">Homotetramer.</text>
</comment>
<dbReference type="PROSITE" id="PS00809">
    <property type="entry name" value="ADP_GLC_PYROPHOSPH_2"/>
    <property type="match status" value="1"/>
</dbReference>
<keyword evidence="2 9" id="KW-0321">Glycogen metabolism</keyword>
<evidence type="ECO:0000256" key="2">
    <source>
        <dbReference type="ARBA" id="ARBA00022600"/>
    </source>
</evidence>
<dbReference type="InterPro" id="IPR005836">
    <property type="entry name" value="ADP_Glu_pyroP_CS"/>
</dbReference>
<dbReference type="NCBIfam" id="NF003670">
    <property type="entry name" value="PRK05293.1"/>
    <property type="match status" value="1"/>
</dbReference>
<dbReference type="InterPro" id="IPR011831">
    <property type="entry name" value="ADP-Glc_PPase"/>
</dbReference>
<protein>
    <recommendedName>
        <fullName evidence="9">Glucose-1-phosphate adenylyltransferase</fullName>
        <ecNumber evidence="9">2.7.7.27</ecNumber>
    </recommendedName>
    <alternativeName>
        <fullName evidence="9">ADP-glucose pyrophosphorylase</fullName>
        <shortName evidence="9">ADPGlc PPase</shortName>
    </alternativeName>
    <alternativeName>
        <fullName evidence="9">ADP-glucose synthase</fullName>
    </alternativeName>
</protein>
<evidence type="ECO:0000259" key="11">
    <source>
        <dbReference type="Pfam" id="PF00483"/>
    </source>
</evidence>
<dbReference type="PANTHER" id="PTHR43523:SF2">
    <property type="entry name" value="GLUCOSE-1-PHOSPHATE ADENYLYLTRANSFERASE"/>
    <property type="match status" value="1"/>
</dbReference>
<dbReference type="SUPFAM" id="SSF51161">
    <property type="entry name" value="Trimeric LpxA-like enzymes"/>
    <property type="match status" value="1"/>
</dbReference>
<dbReference type="AlphaFoldDB" id="A0A174RAG4"/>
<dbReference type="Gene3D" id="2.160.10.10">
    <property type="entry name" value="Hexapeptide repeat proteins"/>
    <property type="match status" value="1"/>
</dbReference>
<dbReference type="PANTHER" id="PTHR43523">
    <property type="entry name" value="GLUCOSE-1-PHOSPHATE ADENYLYLTRANSFERASE-RELATED"/>
    <property type="match status" value="1"/>
</dbReference>
<dbReference type="InterPro" id="IPR029044">
    <property type="entry name" value="Nucleotide-diphossugar_trans"/>
</dbReference>
<feature type="site" description="Could play a key role in the communication between the regulatory and the substrate sites" evidence="9">
    <location>
        <position position="100"/>
    </location>
</feature>
<evidence type="ECO:0000256" key="10">
    <source>
        <dbReference type="SAM" id="MobiDB-lite"/>
    </source>
</evidence>
<dbReference type="PROSITE" id="PS00808">
    <property type="entry name" value="ADP_GLC_PYROPHOSPH_1"/>
    <property type="match status" value="1"/>
</dbReference>
<dbReference type="Proteomes" id="UP000095765">
    <property type="component" value="Unassembled WGS sequence"/>
</dbReference>
<evidence type="ECO:0000256" key="5">
    <source>
        <dbReference type="ARBA" id="ARBA00022741"/>
    </source>
</evidence>
<dbReference type="Gene3D" id="3.90.550.10">
    <property type="entry name" value="Spore Coat Polysaccharide Biosynthesis Protein SpsA, Chain A"/>
    <property type="match status" value="1"/>
</dbReference>
<dbReference type="GO" id="GO:0008878">
    <property type="term" value="F:glucose-1-phosphate adenylyltransferase activity"/>
    <property type="evidence" value="ECO:0007669"/>
    <property type="project" value="UniProtKB-UniRule"/>
</dbReference>
<dbReference type="EC" id="2.7.7.27" evidence="9"/>
<reference evidence="14 16" key="2">
    <citation type="submission" date="2018-08" db="EMBL/GenBank/DDBJ databases">
        <title>A genome reference for cultivated species of the human gut microbiota.</title>
        <authorList>
            <person name="Zou Y."/>
            <person name="Xue W."/>
            <person name="Luo G."/>
        </authorList>
    </citation>
    <scope>NUCLEOTIDE SEQUENCE [LARGE SCALE GENOMIC DNA]</scope>
    <source>
        <strain evidence="14 16">TF05-12AC</strain>
    </source>
</reference>
<dbReference type="GO" id="GO:0005524">
    <property type="term" value="F:ATP binding"/>
    <property type="evidence" value="ECO:0007669"/>
    <property type="project" value="UniProtKB-KW"/>
</dbReference>
<keyword evidence="8 9" id="KW-0119">Carbohydrate metabolism</keyword>
<keyword evidence="7 9" id="KW-0320">Glycogen biosynthesis</keyword>
<evidence type="ECO:0000313" key="13">
    <source>
        <dbReference type="EMBL" id="CUP81006.1"/>
    </source>
</evidence>
<dbReference type="Pfam" id="PF00483">
    <property type="entry name" value="NTP_transferase"/>
    <property type="match status" value="1"/>
</dbReference>
<proteinExistence type="inferred from homology"/>
<accession>A0A174RAG4</accession>
<dbReference type="InterPro" id="IPR011004">
    <property type="entry name" value="Trimer_LpxA-like_sf"/>
</dbReference>
<keyword evidence="5 9" id="KW-0547">Nucleotide-binding</keyword>
<reference evidence="13 15" key="1">
    <citation type="submission" date="2015-09" db="EMBL/GenBank/DDBJ databases">
        <authorList>
            <consortium name="Pathogen Informatics"/>
        </authorList>
    </citation>
    <scope>NUCLEOTIDE SEQUENCE [LARGE SCALE GENOMIC DNA]</scope>
    <source>
        <strain evidence="13 15">2789STDY5834939</strain>
    </source>
</reference>
<dbReference type="EMBL" id="CZBE01000013">
    <property type="protein sequence ID" value="CUP81006.1"/>
    <property type="molecule type" value="Genomic_DNA"/>
</dbReference>
<dbReference type="SUPFAM" id="SSF53448">
    <property type="entry name" value="Nucleotide-diphospho-sugar transferases"/>
    <property type="match status" value="1"/>
</dbReference>
<dbReference type="Pfam" id="PF24894">
    <property type="entry name" value="Hexapep_GlmU"/>
    <property type="match status" value="1"/>
</dbReference>
<dbReference type="CDD" id="cd04651">
    <property type="entry name" value="LbH_G1P_AT_C"/>
    <property type="match status" value="1"/>
</dbReference>
<evidence type="ECO:0000259" key="12">
    <source>
        <dbReference type="Pfam" id="PF24894"/>
    </source>
</evidence>
<dbReference type="Proteomes" id="UP000260828">
    <property type="component" value="Unassembled WGS sequence"/>
</dbReference>
<evidence type="ECO:0000256" key="7">
    <source>
        <dbReference type="ARBA" id="ARBA00023056"/>
    </source>
</evidence>
<feature type="site" description="Could play a key role in the communication between the regulatory and the substrate sites" evidence="9">
    <location>
        <position position="61"/>
    </location>
</feature>
<dbReference type="OrthoDB" id="9801810at2"/>
<feature type="domain" description="Glucose-1-phosphate adenylyltransferase/Bifunctional protein GlmU-like C-terminal hexapeptide" evidence="12">
    <location>
        <begin position="293"/>
        <end position="368"/>
    </location>
</feature>
<dbReference type="EMBL" id="QVME01000002">
    <property type="protein sequence ID" value="RGE68762.1"/>
    <property type="molecule type" value="Genomic_DNA"/>
</dbReference>
<keyword evidence="6 9" id="KW-0067">ATP-binding</keyword>
<dbReference type="HAMAP" id="MF_00624">
    <property type="entry name" value="GlgC"/>
    <property type="match status" value="1"/>
</dbReference>
<organism evidence="13 15">
    <name type="scientific">Anaerotruncus colihominis</name>
    <dbReference type="NCBI Taxonomy" id="169435"/>
    <lineage>
        <taxon>Bacteria</taxon>
        <taxon>Bacillati</taxon>
        <taxon>Bacillota</taxon>
        <taxon>Clostridia</taxon>
        <taxon>Eubacteriales</taxon>
        <taxon>Oscillospiraceae</taxon>
        <taxon>Anaerotruncus</taxon>
    </lineage>
</organism>
<gene>
    <name evidence="13" type="primary">glgC_2</name>
    <name evidence="9" type="synonym">glgC</name>
    <name evidence="14" type="ORF">DXC40_05555</name>
    <name evidence="13" type="ORF">ERS852551_02021</name>
</gene>
<comment type="catalytic activity">
    <reaction evidence="9">
        <text>alpha-D-glucose 1-phosphate + ATP + H(+) = ADP-alpha-D-glucose + diphosphate</text>
        <dbReference type="Rhea" id="RHEA:12120"/>
        <dbReference type="ChEBI" id="CHEBI:15378"/>
        <dbReference type="ChEBI" id="CHEBI:30616"/>
        <dbReference type="ChEBI" id="CHEBI:33019"/>
        <dbReference type="ChEBI" id="CHEBI:57498"/>
        <dbReference type="ChEBI" id="CHEBI:58601"/>
        <dbReference type="EC" id="2.7.7.27"/>
    </reaction>
</comment>
<comment type="similarity">
    <text evidence="1 9">Belongs to the bacterial/plant glucose-1-phosphate adenylyltransferase family.</text>
</comment>
<dbReference type="NCBIfam" id="TIGR02091">
    <property type="entry name" value="glgC"/>
    <property type="match status" value="1"/>
</dbReference>
<evidence type="ECO:0000256" key="6">
    <source>
        <dbReference type="ARBA" id="ARBA00022840"/>
    </source>
</evidence>
<sequence>MFRKKEWIAMLLAGGQGSRLYTLTQNLAKPAVPFGGKYRIIDFPLSNCVNSGIDTVGVLTQYQPLILNEYIGNGQPWDLDRSNGGVFVLPPYQKSSGSDWYTGTANAIYQNINFIERYDPEYVLILSGDHIYKMNYEKMLAYHKEKNADCTIAVLQVPMDEASRFGIMNTYPDGTIFEFEEKPPKPKSNLASMGIYIFSWSKMRKYLVDDEKDPLSSKDFGKNLLPAMLADGQKMVAYPFEGYWKDVGTIDSLWEANMDLLDPKVPLDLYDDSWKIYSRNPVMPPHYIADGAVVQNSMVTEGCTIEGKVDFSIIFAGVTIESGAVVRDSIIMPGTVIRKGAVVEYSIVAENCVIGENAIVGQRPENAEDRDAWGIAVVGNDVKIGAGATVKPKAMIDQDVPGVEQPAKAADEPQDIEGVQ</sequence>
<feature type="domain" description="Nucleotidyl transferase" evidence="11">
    <location>
        <begin position="9"/>
        <end position="261"/>
    </location>
</feature>
<evidence type="ECO:0000313" key="16">
    <source>
        <dbReference type="Proteomes" id="UP000260828"/>
    </source>
</evidence>
<dbReference type="InterPro" id="IPR005835">
    <property type="entry name" value="NTP_transferase_dom"/>
</dbReference>
<evidence type="ECO:0000256" key="3">
    <source>
        <dbReference type="ARBA" id="ARBA00022679"/>
    </source>
</evidence>
<evidence type="ECO:0000256" key="8">
    <source>
        <dbReference type="ARBA" id="ARBA00023277"/>
    </source>
</evidence>
<evidence type="ECO:0000313" key="14">
    <source>
        <dbReference type="EMBL" id="RGE68762.1"/>
    </source>
</evidence>
<evidence type="ECO:0000313" key="15">
    <source>
        <dbReference type="Proteomes" id="UP000095765"/>
    </source>
</evidence>
<feature type="binding site" evidence="9">
    <location>
        <position position="101"/>
    </location>
    <ligand>
        <name>alpha-D-glucose 1-phosphate</name>
        <dbReference type="ChEBI" id="CHEBI:58601"/>
    </ligand>
</feature>
<dbReference type="InterPro" id="IPR023049">
    <property type="entry name" value="GlgC_bac"/>
</dbReference>
<dbReference type="GO" id="GO:0005978">
    <property type="term" value="P:glycogen biosynthetic process"/>
    <property type="evidence" value="ECO:0007669"/>
    <property type="project" value="UniProtKB-UniRule"/>
</dbReference>
<comment type="function">
    <text evidence="9">Involved in the biosynthesis of ADP-glucose, a building block required for the elongation reactions to produce glycogen. Catalyzes the reaction between ATP and alpha-D-glucose 1-phosphate (G1P) to produce pyrophosphate and ADP-Glc.</text>
</comment>
<evidence type="ECO:0000256" key="1">
    <source>
        <dbReference type="ARBA" id="ARBA00010443"/>
    </source>
</evidence>
<name>A0A174RAG4_9FIRM</name>